<reference evidence="3" key="1">
    <citation type="submission" date="2009-08" db="EMBL/GenBank/DDBJ databases">
        <title>Complete sequence of chromosome of Methanocaldococcus fervens AG86.</title>
        <authorList>
            <consortium name="US DOE Joint Genome Institute"/>
            <person name="Lucas S."/>
            <person name="Copeland A."/>
            <person name="Lapidus A."/>
            <person name="Glavina del Rio T."/>
            <person name="Tice H."/>
            <person name="Bruce D."/>
            <person name="Goodwin L."/>
            <person name="Pitluck S."/>
            <person name="Chertkov O."/>
            <person name="Detter J.C."/>
            <person name="Han C."/>
            <person name="Tapia R."/>
            <person name="Larimer F."/>
            <person name="Land M."/>
            <person name="Hauser L."/>
            <person name="Kyrpides N."/>
            <person name="Ovchinnikova G."/>
            <person name="Lupa-Sieprawska M."/>
            <person name="Whitman W.B."/>
        </authorList>
    </citation>
    <scope>NUCLEOTIDE SEQUENCE [LARGE SCALE GENOMIC DNA]</scope>
    <source>
        <strain evidence="3">AG86</strain>
    </source>
</reference>
<dbReference type="SUPFAM" id="SSF116726">
    <property type="entry name" value="TrkA C-terminal domain-like"/>
    <property type="match status" value="1"/>
</dbReference>
<evidence type="ECO:0000313" key="3">
    <source>
        <dbReference type="EMBL" id="ACV24198.1"/>
    </source>
</evidence>
<evidence type="ECO:0000256" key="1">
    <source>
        <dbReference type="SAM" id="Phobius"/>
    </source>
</evidence>
<feature type="transmembrane region" description="Helical" evidence="1">
    <location>
        <begin position="69"/>
        <end position="90"/>
    </location>
</feature>
<keyword evidence="1" id="KW-1133">Transmembrane helix</keyword>
<dbReference type="InterPro" id="IPR006037">
    <property type="entry name" value="RCK_C"/>
</dbReference>
<dbReference type="HOGENOM" id="CLU_088248_0_0_2"/>
<evidence type="ECO:0000259" key="2">
    <source>
        <dbReference type="PROSITE" id="PS51202"/>
    </source>
</evidence>
<dbReference type="Pfam" id="PF02080">
    <property type="entry name" value="TrkA_C"/>
    <property type="match status" value="1"/>
</dbReference>
<feature type="transmembrane region" description="Helical" evidence="1">
    <location>
        <begin position="96"/>
        <end position="114"/>
    </location>
</feature>
<evidence type="ECO:0000313" key="4">
    <source>
        <dbReference type="Proteomes" id="UP000001495"/>
    </source>
</evidence>
<name>C7P6L6_METFA</name>
<dbReference type="InterPro" id="IPR036721">
    <property type="entry name" value="RCK_C_sf"/>
</dbReference>
<protein>
    <submittedName>
        <fullName evidence="3">TrkA-C domain protein</fullName>
    </submittedName>
</protein>
<organism evidence="3 4">
    <name type="scientific">Methanocaldococcus fervens (strain DSM 4213 / JCM 15782 / AG86)</name>
    <name type="common">Methanococcus fervens</name>
    <dbReference type="NCBI Taxonomy" id="573064"/>
    <lineage>
        <taxon>Archaea</taxon>
        <taxon>Methanobacteriati</taxon>
        <taxon>Methanobacteriota</taxon>
        <taxon>Methanomada group</taxon>
        <taxon>Methanococci</taxon>
        <taxon>Methanococcales</taxon>
        <taxon>Methanocaldococcaceae</taxon>
        <taxon>Methanocaldococcus</taxon>
    </lineage>
</organism>
<sequence>MMALISLILVITLSLIIIRIGATALEMTGLSKDVAAFQAQSAFTGAGFTTAESEYVVSHPVRRKIIRILILLGNAGISSAIATLVLTFVGSSKAEATSYLIILAISLGTLYIVFTSKRVERWMKKWIRYFLQRTFPQLRIYDYNQLLGIIHGYSISQIRVKKNSWLANRTLKDLELSKEGILVLGIYRKVKNEEKYIGSPRGDTLIKPGDVLVCYGQENALLNLSRRLKGKKGDKEHEKAVNEAELRRIEEEQVLYEG</sequence>
<dbReference type="AlphaFoldDB" id="C7P6L6"/>
<gene>
    <name evidence="3" type="ordered locus">Mefer_0363</name>
</gene>
<feature type="domain" description="RCK C-terminal" evidence="2">
    <location>
        <begin position="142"/>
        <end position="230"/>
    </location>
</feature>
<dbReference type="GO" id="GO:0008324">
    <property type="term" value="F:monoatomic cation transmembrane transporter activity"/>
    <property type="evidence" value="ECO:0007669"/>
    <property type="project" value="InterPro"/>
</dbReference>
<keyword evidence="1" id="KW-0812">Transmembrane</keyword>
<dbReference type="PROSITE" id="PS51202">
    <property type="entry name" value="RCK_C"/>
    <property type="match status" value="1"/>
</dbReference>
<keyword evidence="1" id="KW-0472">Membrane</keyword>
<dbReference type="RefSeq" id="WP_015790938.1">
    <property type="nucleotide sequence ID" value="NC_013156.1"/>
</dbReference>
<proteinExistence type="predicted"/>
<dbReference type="EMBL" id="CP001696">
    <property type="protein sequence ID" value="ACV24198.1"/>
    <property type="molecule type" value="Genomic_DNA"/>
</dbReference>
<keyword evidence="4" id="KW-1185">Reference proteome</keyword>
<dbReference type="GeneID" id="8365032"/>
<dbReference type="Gene3D" id="3.30.70.1450">
    <property type="entry name" value="Regulator of K+ conductance, C-terminal domain"/>
    <property type="match status" value="1"/>
</dbReference>
<dbReference type="Proteomes" id="UP000001495">
    <property type="component" value="Chromosome"/>
</dbReference>
<dbReference type="GO" id="GO:0006813">
    <property type="term" value="P:potassium ion transport"/>
    <property type="evidence" value="ECO:0007669"/>
    <property type="project" value="InterPro"/>
</dbReference>
<dbReference type="KEGG" id="mfe:Mefer_0363"/>
<dbReference type="eggNOG" id="arCOG05758">
    <property type="taxonomic scope" value="Archaea"/>
</dbReference>
<accession>C7P6L6</accession>